<feature type="transmembrane region" description="Helical" evidence="6">
    <location>
        <begin position="245"/>
        <end position="266"/>
    </location>
</feature>
<dbReference type="InterPro" id="IPR029056">
    <property type="entry name" value="Ribokinase-like"/>
</dbReference>
<feature type="transmembrane region" description="Helical" evidence="6">
    <location>
        <begin position="346"/>
        <end position="369"/>
    </location>
</feature>
<dbReference type="InterPro" id="IPR011611">
    <property type="entry name" value="PfkB_dom"/>
</dbReference>
<dbReference type="InterPro" id="IPR006153">
    <property type="entry name" value="Cation/H_exchanger_TM"/>
</dbReference>
<feature type="domain" description="Cation/H+ exchanger transmembrane" evidence="8">
    <location>
        <begin position="19"/>
        <end position="365"/>
    </location>
</feature>
<comment type="caution">
    <text evidence="9">The sequence shown here is derived from an EMBL/GenBank/DDBJ whole genome shotgun (WGS) entry which is preliminary data.</text>
</comment>
<evidence type="ECO:0000259" key="8">
    <source>
        <dbReference type="Pfam" id="PF00999"/>
    </source>
</evidence>
<dbReference type="RefSeq" id="XP_026604204.1">
    <property type="nucleotide sequence ID" value="XM_026746724.1"/>
</dbReference>
<feature type="region of interest" description="Disordered" evidence="5">
    <location>
        <begin position="416"/>
        <end position="480"/>
    </location>
</feature>
<organism evidence="9 10">
    <name type="scientific">Aspergillus mulundensis</name>
    <dbReference type="NCBI Taxonomy" id="1810919"/>
    <lineage>
        <taxon>Eukaryota</taxon>
        <taxon>Fungi</taxon>
        <taxon>Dikarya</taxon>
        <taxon>Ascomycota</taxon>
        <taxon>Pezizomycotina</taxon>
        <taxon>Eurotiomycetes</taxon>
        <taxon>Eurotiomycetidae</taxon>
        <taxon>Eurotiales</taxon>
        <taxon>Aspergillaceae</taxon>
        <taxon>Aspergillus</taxon>
        <taxon>Aspergillus subgen. Nidulantes</taxon>
    </lineage>
</organism>
<dbReference type="PANTHER" id="PTHR47098:SF1">
    <property type="entry name" value="PFKB FAMILY CARBOHYDRATE KINASE SUPERFAMILY (AFU_ORTHOLOGUE AFUA_4G09500)"/>
    <property type="match status" value="1"/>
</dbReference>
<evidence type="ECO:0000256" key="4">
    <source>
        <dbReference type="ARBA" id="ARBA00023136"/>
    </source>
</evidence>
<evidence type="ECO:0000313" key="9">
    <source>
        <dbReference type="EMBL" id="RDW81151.1"/>
    </source>
</evidence>
<evidence type="ECO:0000259" key="7">
    <source>
        <dbReference type="Pfam" id="PF00294"/>
    </source>
</evidence>
<evidence type="ECO:0000256" key="1">
    <source>
        <dbReference type="ARBA" id="ARBA00004141"/>
    </source>
</evidence>
<dbReference type="STRING" id="1810919.A0A3D8S4W2"/>
<feature type="domain" description="Carbohydrate kinase PfkB" evidence="7">
    <location>
        <begin position="727"/>
        <end position="862"/>
    </location>
</feature>
<feature type="transmembrane region" description="Helical" evidence="6">
    <location>
        <begin position="129"/>
        <end position="147"/>
    </location>
</feature>
<evidence type="ECO:0000313" key="10">
    <source>
        <dbReference type="Proteomes" id="UP000256690"/>
    </source>
</evidence>
<dbReference type="SUPFAM" id="SSF53613">
    <property type="entry name" value="Ribokinase-like"/>
    <property type="match status" value="1"/>
</dbReference>
<dbReference type="Pfam" id="PF00999">
    <property type="entry name" value="Na_H_Exchanger"/>
    <property type="match status" value="1"/>
</dbReference>
<evidence type="ECO:0000256" key="5">
    <source>
        <dbReference type="SAM" id="MobiDB-lite"/>
    </source>
</evidence>
<evidence type="ECO:0000256" key="6">
    <source>
        <dbReference type="SAM" id="Phobius"/>
    </source>
</evidence>
<evidence type="ECO:0000256" key="2">
    <source>
        <dbReference type="ARBA" id="ARBA00022692"/>
    </source>
</evidence>
<keyword evidence="10" id="KW-1185">Reference proteome</keyword>
<dbReference type="Gene3D" id="3.40.1190.20">
    <property type="match status" value="1"/>
</dbReference>
<keyword evidence="3 6" id="KW-1133">Transmembrane helix</keyword>
<feature type="compositionally biased region" description="Acidic residues" evidence="5">
    <location>
        <begin position="423"/>
        <end position="433"/>
    </location>
</feature>
<evidence type="ECO:0008006" key="11">
    <source>
        <dbReference type="Google" id="ProtNLM"/>
    </source>
</evidence>
<dbReference type="GeneID" id="38115078"/>
<dbReference type="Pfam" id="PF00294">
    <property type="entry name" value="PfkB"/>
    <property type="match status" value="1"/>
</dbReference>
<name>A0A3D8S4W2_9EURO</name>
<accession>A0A3D8S4W2</accession>
<keyword evidence="2 6" id="KW-0812">Transmembrane</keyword>
<dbReference type="GO" id="GO:1902600">
    <property type="term" value="P:proton transmembrane transport"/>
    <property type="evidence" value="ECO:0007669"/>
    <property type="project" value="InterPro"/>
</dbReference>
<feature type="transmembrane region" description="Helical" evidence="6">
    <location>
        <begin position="20"/>
        <end position="41"/>
    </location>
</feature>
<keyword evidence="4 6" id="KW-0472">Membrane</keyword>
<protein>
    <recommendedName>
        <fullName evidence="11">Carbohydrate kinase PfkB domain-containing protein</fullName>
    </recommendedName>
</protein>
<reference evidence="9 10" key="1">
    <citation type="journal article" date="2018" name="IMA Fungus">
        <title>IMA Genome-F 9: Draft genome sequence of Annulohypoxylon stygium, Aspergillus mulundensis, Berkeleyomyces basicola (syn. Thielaviopsis basicola), Ceratocystis smalleyi, two Cercospora beticola strains, Coleophoma cylindrospora, Fusarium fracticaudum, Phialophora cf. hyalina, and Morchella septimelata.</title>
        <authorList>
            <person name="Wingfield B.D."/>
            <person name="Bills G.F."/>
            <person name="Dong Y."/>
            <person name="Huang W."/>
            <person name="Nel W.J."/>
            <person name="Swalarsk-Parry B.S."/>
            <person name="Vaghefi N."/>
            <person name="Wilken P.M."/>
            <person name="An Z."/>
            <person name="de Beer Z.W."/>
            <person name="De Vos L."/>
            <person name="Chen L."/>
            <person name="Duong T.A."/>
            <person name="Gao Y."/>
            <person name="Hammerbacher A."/>
            <person name="Kikkert J.R."/>
            <person name="Li Y."/>
            <person name="Li H."/>
            <person name="Li K."/>
            <person name="Li Q."/>
            <person name="Liu X."/>
            <person name="Ma X."/>
            <person name="Naidoo K."/>
            <person name="Pethybridge S.J."/>
            <person name="Sun J."/>
            <person name="Steenkamp E.T."/>
            <person name="van der Nest M.A."/>
            <person name="van Wyk S."/>
            <person name="Wingfield M.J."/>
            <person name="Xiong C."/>
            <person name="Yue Q."/>
            <person name="Zhang X."/>
        </authorList>
    </citation>
    <scope>NUCLEOTIDE SEQUENCE [LARGE SCALE GENOMIC DNA]</scope>
    <source>
        <strain evidence="9 10">DSM 5745</strain>
    </source>
</reference>
<evidence type="ECO:0000256" key="3">
    <source>
        <dbReference type="ARBA" id="ARBA00022989"/>
    </source>
</evidence>
<dbReference type="Proteomes" id="UP000256690">
    <property type="component" value="Unassembled WGS sequence"/>
</dbReference>
<dbReference type="OrthoDB" id="5327978at2759"/>
<dbReference type="GO" id="GO:0015297">
    <property type="term" value="F:antiporter activity"/>
    <property type="evidence" value="ECO:0007669"/>
    <property type="project" value="InterPro"/>
</dbReference>
<comment type="subcellular location">
    <subcellularLocation>
        <location evidence="1">Membrane</location>
        <topology evidence="1">Multi-pass membrane protein</topology>
    </subcellularLocation>
</comment>
<feature type="compositionally biased region" description="Basic and acidic residues" evidence="5">
    <location>
        <begin position="434"/>
        <end position="444"/>
    </location>
</feature>
<proteinExistence type="predicted"/>
<dbReference type="EMBL" id="PVWQ01000005">
    <property type="protein sequence ID" value="RDW81151.1"/>
    <property type="molecule type" value="Genomic_DNA"/>
</dbReference>
<dbReference type="AlphaFoldDB" id="A0A3D8S4W2"/>
<dbReference type="PANTHER" id="PTHR47098">
    <property type="entry name" value="PROTEIN MAK32"/>
    <property type="match status" value="1"/>
</dbReference>
<dbReference type="GO" id="GO:0016020">
    <property type="term" value="C:membrane"/>
    <property type="evidence" value="ECO:0007669"/>
    <property type="project" value="UniProtKB-SubCell"/>
</dbReference>
<feature type="compositionally biased region" description="Low complexity" evidence="5">
    <location>
        <begin position="450"/>
        <end position="461"/>
    </location>
</feature>
<sequence length="900" mass="98559">MYQADSPAHILRRLPCHNMLSALIIGSCVTCTDPILSQAIAKGPFADNYVRRHLREFISSEAGGNDGFGFPFLLLGLALLRYADTPANAVVLEEFDLARGGPDFLGAIDVGRFGGGVGKALKHWFVEGFLYMIVLGAAYGITVGFLCRKAINLSSKRKWIDPGSFTLVPAALGAFIVGSCGCFGSDETLACFVAGNMLNWDGLYNAELQARHDSFNSSLETVMNYITFGYLGAVMPWEEFHMPDATGITFPRLFGLGMMILVFRRIPAIMAGYRFMPAVCSNWREALFMGHFGPIGKCHPWTSVWYLLTTEGVGAIAYVEYARRLFPDRGESDREINNLTAAMRPVVYWLVLFSIIVHGLSVPILYVFYKALKVRKVHDHPVEVVLLSENEPLPNNSTVDRQRHSVLVNNRFSEPNHLHVLNDDPDEEKEEESADLRGSSERIRPRSKRSSMSYSLATSASGESSQRTGREADTTDMTGQVWDEKSVKSYGWDLRESWARRTYASAGAAALVVAGDGSTALGTGVVGHFFVVGVIRFATESVCLYVGMDYDREPSISFTSLGLLILDDIRFPGHVPLTDVLGGSGAYATLGARLFLPPPLSNSLGWMLHIGNDFPEPTRCFLESWDATLRVEKELAKPSTRGLLEYKDTTFGPKTFKYTTPILQVETNSLNGTPLLASRAYHFLESPQIIKARVADILALRKSSGMLKRPLIIWEPAPLSCKTENLQPCIDAAQTVDVFSPNHLELARLCGEPSPAGDMDREKIESLAQRFLDAEKGVGPDGKGIAIVRAGEHGCLVCARLISPTWLPPFYKPGNGNKVVDPTGAGNSFLGAFAVGYIQTGDAIEAACYGSVGASFALEQVGMPELAADEGAPEAGELWNGERVLERLREYRRTLGLLGR</sequence>
<gene>
    <name evidence="9" type="ORF">DSM5745_04708</name>
</gene>